<dbReference type="InterPro" id="IPR045242">
    <property type="entry name" value="Syntaxin"/>
</dbReference>
<dbReference type="PANTHER" id="PTHR19957:SF307">
    <property type="entry name" value="PROTEIN SSO1-RELATED"/>
    <property type="match status" value="1"/>
</dbReference>
<evidence type="ECO:0000313" key="9">
    <source>
        <dbReference type="EMBL" id="CAG8613094.1"/>
    </source>
</evidence>
<dbReference type="CDD" id="cd15849">
    <property type="entry name" value="SNARE_Sso1"/>
    <property type="match status" value="1"/>
</dbReference>
<name>A0A9N9GJL6_9GLOM</name>
<dbReference type="InterPro" id="IPR000727">
    <property type="entry name" value="T_SNARE_dom"/>
</dbReference>
<keyword evidence="6" id="KW-0175">Coiled coil</keyword>
<dbReference type="EMBL" id="CAJVPY010004207">
    <property type="protein sequence ID" value="CAG8613094.1"/>
    <property type="molecule type" value="Genomic_DNA"/>
</dbReference>
<feature type="transmembrane region" description="Helical" evidence="7">
    <location>
        <begin position="238"/>
        <end position="257"/>
    </location>
</feature>
<dbReference type="InterPro" id="IPR010989">
    <property type="entry name" value="SNARE"/>
</dbReference>
<evidence type="ECO:0000256" key="1">
    <source>
        <dbReference type="ARBA" id="ARBA00004211"/>
    </source>
</evidence>
<dbReference type="GO" id="GO:0005886">
    <property type="term" value="C:plasma membrane"/>
    <property type="evidence" value="ECO:0007669"/>
    <property type="project" value="TreeGrafter"/>
</dbReference>
<accession>A0A9N9GJL6</accession>
<reference evidence="9" key="1">
    <citation type="submission" date="2021-06" db="EMBL/GenBank/DDBJ databases">
        <authorList>
            <person name="Kallberg Y."/>
            <person name="Tangrot J."/>
            <person name="Rosling A."/>
        </authorList>
    </citation>
    <scope>NUCLEOTIDE SEQUENCE</scope>
    <source>
        <strain evidence="9">MA453B</strain>
    </source>
</reference>
<evidence type="ECO:0000256" key="7">
    <source>
        <dbReference type="SAM" id="Phobius"/>
    </source>
</evidence>
<dbReference type="GO" id="GO:0006906">
    <property type="term" value="P:vesicle fusion"/>
    <property type="evidence" value="ECO:0007669"/>
    <property type="project" value="TreeGrafter"/>
</dbReference>
<dbReference type="SMART" id="SM00503">
    <property type="entry name" value="SynN"/>
    <property type="match status" value="1"/>
</dbReference>
<evidence type="ECO:0000256" key="5">
    <source>
        <dbReference type="ARBA" id="ARBA00023136"/>
    </source>
</evidence>
<dbReference type="GO" id="GO:0012505">
    <property type="term" value="C:endomembrane system"/>
    <property type="evidence" value="ECO:0007669"/>
    <property type="project" value="TreeGrafter"/>
</dbReference>
<comment type="caution">
    <text evidence="9">The sequence shown here is derived from an EMBL/GenBank/DDBJ whole genome shotgun (WGS) entry which is preliminary data.</text>
</comment>
<organism evidence="9 10">
    <name type="scientific">Dentiscutata erythropus</name>
    <dbReference type="NCBI Taxonomy" id="1348616"/>
    <lineage>
        <taxon>Eukaryota</taxon>
        <taxon>Fungi</taxon>
        <taxon>Fungi incertae sedis</taxon>
        <taxon>Mucoromycota</taxon>
        <taxon>Glomeromycotina</taxon>
        <taxon>Glomeromycetes</taxon>
        <taxon>Diversisporales</taxon>
        <taxon>Gigasporaceae</taxon>
        <taxon>Dentiscutata</taxon>
    </lineage>
</organism>
<sequence length="268" mass="30799">MDIGTFLNETSTIEKNIETIHANIKRIQSLQSNILVATSTNDVDAISNERNRLMNDTRQMLTENKDRIKQIEYENARLPRSDPNYGLRTQRHGFLREKLSNILNEYRGAEDNYIKQQTERTVRQYKIVNPNATQQEIDDYMSSPSGQPVFQQALLRSGEARAALDQVKRRHNDIKRVEETIAELADLFKELYLQVEQQDQTIVNIEDNTTATVTKLEKANDDLDRARTSAAAARKKKWICLAIILIILIIIAAVVGYEVVNLKKKNNQ</sequence>
<feature type="coiled-coil region" evidence="6">
    <location>
        <begin position="174"/>
        <end position="236"/>
    </location>
</feature>
<gene>
    <name evidence="9" type="ORF">DERYTH_LOCUS8245</name>
</gene>
<feature type="domain" description="T-SNARE coiled-coil homology" evidence="8">
    <location>
        <begin position="164"/>
        <end position="226"/>
    </location>
</feature>
<dbReference type="Gene3D" id="1.20.58.70">
    <property type="match status" value="1"/>
</dbReference>
<proteinExistence type="inferred from homology"/>
<dbReference type="SUPFAM" id="SSF47661">
    <property type="entry name" value="t-snare proteins"/>
    <property type="match status" value="1"/>
</dbReference>
<dbReference type="GO" id="GO:0048278">
    <property type="term" value="P:vesicle docking"/>
    <property type="evidence" value="ECO:0007669"/>
    <property type="project" value="TreeGrafter"/>
</dbReference>
<evidence type="ECO:0000256" key="6">
    <source>
        <dbReference type="SAM" id="Coils"/>
    </source>
</evidence>
<comment type="subcellular location">
    <subcellularLocation>
        <location evidence="1">Membrane</location>
        <topology evidence="1">Single-pass type IV membrane protein</topology>
    </subcellularLocation>
</comment>
<dbReference type="Pfam" id="PF05739">
    <property type="entry name" value="SNARE"/>
    <property type="match status" value="1"/>
</dbReference>
<dbReference type="GO" id="GO:0005484">
    <property type="term" value="F:SNAP receptor activity"/>
    <property type="evidence" value="ECO:0007669"/>
    <property type="project" value="TreeGrafter"/>
</dbReference>
<dbReference type="OrthoDB" id="10255013at2759"/>
<dbReference type="InterPro" id="IPR006011">
    <property type="entry name" value="Syntaxin_N"/>
</dbReference>
<dbReference type="Pfam" id="PF00804">
    <property type="entry name" value="Syntaxin"/>
    <property type="match status" value="1"/>
</dbReference>
<dbReference type="GO" id="GO:0031201">
    <property type="term" value="C:SNARE complex"/>
    <property type="evidence" value="ECO:0007669"/>
    <property type="project" value="TreeGrafter"/>
</dbReference>
<dbReference type="PROSITE" id="PS50192">
    <property type="entry name" value="T_SNARE"/>
    <property type="match status" value="1"/>
</dbReference>
<protein>
    <submittedName>
        <fullName evidence="9">25660_t:CDS:1</fullName>
    </submittedName>
</protein>
<keyword evidence="3 7" id="KW-0812">Transmembrane</keyword>
<dbReference type="GO" id="GO:0000149">
    <property type="term" value="F:SNARE binding"/>
    <property type="evidence" value="ECO:0007669"/>
    <property type="project" value="TreeGrafter"/>
</dbReference>
<evidence type="ECO:0000313" key="10">
    <source>
        <dbReference type="Proteomes" id="UP000789405"/>
    </source>
</evidence>
<dbReference type="PANTHER" id="PTHR19957">
    <property type="entry name" value="SYNTAXIN"/>
    <property type="match status" value="1"/>
</dbReference>
<dbReference type="AlphaFoldDB" id="A0A9N9GJL6"/>
<dbReference type="GO" id="GO:0006886">
    <property type="term" value="P:intracellular protein transport"/>
    <property type="evidence" value="ECO:0007669"/>
    <property type="project" value="TreeGrafter"/>
</dbReference>
<dbReference type="Proteomes" id="UP000789405">
    <property type="component" value="Unassembled WGS sequence"/>
</dbReference>
<evidence type="ECO:0000259" key="8">
    <source>
        <dbReference type="PROSITE" id="PS50192"/>
    </source>
</evidence>
<dbReference type="GO" id="GO:0006887">
    <property type="term" value="P:exocytosis"/>
    <property type="evidence" value="ECO:0007669"/>
    <property type="project" value="TreeGrafter"/>
</dbReference>
<keyword evidence="4 7" id="KW-1133">Transmembrane helix</keyword>
<evidence type="ECO:0000256" key="3">
    <source>
        <dbReference type="ARBA" id="ARBA00022692"/>
    </source>
</evidence>
<keyword evidence="5 7" id="KW-0472">Membrane</keyword>
<evidence type="ECO:0000256" key="4">
    <source>
        <dbReference type="ARBA" id="ARBA00022989"/>
    </source>
</evidence>
<keyword evidence="10" id="KW-1185">Reference proteome</keyword>
<evidence type="ECO:0000256" key="2">
    <source>
        <dbReference type="ARBA" id="ARBA00009063"/>
    </source>
</evidence>
<dbReference type="SMART" id="SM00397">
    <property type="entry name" value="t_SNARE"/>
    <property type="match status" value="1"/>
</dbReference>
<comment type="similarity">
    <text evidence="2">Belongs to the syntaxin family.</text>
</comment>